<dbReference type="SMART" id="SM00220">
    <property type="entry name" value="S_TKc"/>
    <property type="match status" value="1"/>
</dbReference>
<dbReference type="InterPro" id="IPR008271">
    <property type="entry name" value="Ser/Thr_kinase_AS"/>
</dbReference>
<accession>F0XXA4</accession>
<evidence type="ECO:0000259" key="6">
    <source>
        <dbReference type="PROSITE" id="PS50011"/>
    </source>
</evidence>
<proteinExistence type="predicted"/>
<dbReference type="KEGG" id="aaf:AURANDRAFT_18430"/>
<dbReference type="Pfam" id="PF00069">
    <property type="entry name" value="Pkinase"/>
    <property type="match status" value="1"/>
</dbReference>
<dbReference type="Proteomes" id="UP000002729">
    <property type="component" value="Unassembled WGS sequence"/>
</dbReference>
<protein>
    <recommendedName>
        <fullName evidence="6">Protein kinase domain-containing protein</fullName>
    </recommendedName>
</protein>
<keyword evidence="3" id="KW-0547">Nucleotide-binding</keyword>
<dbReference type="GO" id="GO:0004674">
    <property type="term" value="F:protein serine/threonine kinase activity"/>
    <property type="evidence" value="ECO:0007669"/>
    <property type="project" value="UniProtKB-KW"/>
</dbReference>
<dbReference type="CDD" id="cd05123">
    <property type="entry name" value="STKc_AGC"/>
    <property type="match status" value="1"/>
</dbReference>
<gene>
    <name evidence="7" type="ORF">AURANDRAFT_18430</name>
</gene>
<dbReference type="InterPro" id="IPR045270">
    <property type="entry name" value="STKc_AGC"/>
</dbReference>
<keyword evidence="5" id="KW-0067">ATP-binding</keyword>
<keyword evidence="1" id="KW-0723">Serine/threonine-protein kinase</keyword>
<evidence type="ECO:0000313" key="8">
    <source>
        <dbReference type="Proteomes" id="UP000002729"/>
    </source>
</evidence>
<feature type="non-terminal residue" evidence="7">
    <location>
        <position position="278"/>
    </location>
</feature>
<sequence>MSNVIWTKRNSWPLCDGPDVAGAFRPIKVVGEGAFGVVLLVRKVLGPGRGSTHAMKIMHKEAVDRRVLVAEREILGKVCGIDSRFLVRLQYAFQSRDKVFLVMEYSGGGGLVDHVARCGGRLKKDASRRLAAQLASGLRDLHAHSIIHRDLKPENVLLHDDGFVKIADFGLSTLCPTTVQRGGPAARKAGFAGTVEYAAPERLQKTGGVTTAAVDWWAFGVILFECVCGRTPFGAATARDLFINVLFRDPAFENAFDDDPFARDLLEGLLLKDPQARL</sequence>
<dbReference type="EMBL" id="GL833120">
    <property type="protein sequence ID" value="EGB13176.1"/>
    <property type="molecule type" value="Genomic_DNA"/>
</dbReference>
<dbReference type="PANTHER" id="PTHR24351">
    <property type="entry name" value="RIBOSOMAL PROTEIN S6 KINASE"/>
    <property type="match status" value="1"/>
</dbReference>
<dbReference type="PROSITE" id="PS00108">
    <property type="entry name" value="PROTEIN_KINASE_ST"/>
    <property type="match status" value="1"/>
</dbReference>
<dbReference type="PROSITE" id="PS50011">
    <property type="entry name" value="PROTEIN_KINASE_DOM"/>
    <property type="match status" value="1"/>
</dbReference>
<dbReference type="InterPro" id="IPR000719">
    <property type="entry name" value="Prot_kinase_dom"/>
</dbReference>
<dbReference type="SUPFAM" id="SSF56112">
    <property type="entry name" value="Protein kinase-like (PK-like)"/>
    <property type="match status" value="1"/>
</dbReference>
<dbReference type="AlphaFoldDB" id="F0XXA4"/>
<dbReference type="OrthoDB" id="46507at2759"/>
<reference evidence="7 8" key="1">
    <citation type="journal article" date="2011" name="Proc. Natl. Acad. Sci. U.S.A.">
        <title>Niche of harmful alga Aureococcus anophagefferens revealed through ecogenomics.</title>
        <authorList>
            <person name="Gobler C.J."/>
            <person name="Berry D.L."/>
            <person name="Dyhrman S.T."/>
            <person name="Wilhelm S.W."/>
            <person name="Salamov A."/>
            <person name="Lobanov A.V."/>
            <person name="Zhang Y."/>
            <person name="Collier J.L."/>
            <person name="Wurch L.L."/>
            <person name="Kustka A.B."/>
            <person name="Dill B.D."/>
            <person name="Shah M."/>
            <person name="VerBerkmoes N.C."/>
            <person name="Kuo A."/>
            <person name="Terry A."/>
            <person name="Pangilinan J."/>
            <person name="Lindquist E.A."/>
            <person name="Lucas S."/>
            <person name="Paulsen I.T."/>
            <person name="Hattenrath-Lehmann T.K."/>
            <person name="Talmage S.C."/>
            <person name="Walker E.A."/>
            <person name="Koch F."/>
            <person name="Burson A.M."/>
            <person name="Marcoval M.A."/>
            <person name="Tang Y.Z."/>
            <person name="Lecleir G.R."/>
            <person name="Coyne K.J."/>
            <person name="Berg G.M."/>
            <person name="Bertrand E.M."/>
            <person name="Saito M.A."/>
            <person name="Gladyshev V.N."/>
            <person name="Grigoriev I.V."/>
        </authorList>
    </citation>
    <scope>NUCLEOTIDE SEQUENCE [LARGE SCALE GENOMIC DNA]</scope>
    <source>
        <strain evidence="8">CCMP 1984</strain>
    </source>
</reference>
<name>F0XXA4_AURAN</name>
<evidence type="ECO:0000256" key="3">
    <source>
        <dbReference type="ARBA" id="ARBA00022741"/>
    </source>
</evidence>
<evidence type="ECO:0000256" key="5">
    <source>
        <dbReference type="ARBA" id="ARBA00022840"/>
    </source>
</evidence>
<dbReference type="Gene3D" id="1.10.510.10">
    <property type="entry name" value="Transferase(Phosphotransferase) domain 1"/>
    <property type="match status" value="1"/>
</dbReference>
<keyword evidence="8" id="KW-1185">Reference proteome</keyword>
<organism evidence="8">
    <name type="scientific">Aureococcus anophagefferens</name>
    <name type="common">Harmful bloom alga</name>
    <dbReference type="NCBI Taxonomy" id="44056"/>
    <lineage>
        <taxon>Eukaryota</taxon>
        <taxon>Sar</taxon>
        <taxon>Stramenopiles</taxon>
        <taxon>Ochrophyta</taxon>
        <taxon>Pelagophyceae</taxon>
        <taxon>Pelagomonadales</taxon>
        <taxon>Pelagomonadaceae</taxon>
        <taxon>Aureococcus</taxon>
    </lineage>
</organism>
<dbReference type="GeneID" id="20218986"/>
<evidence type="ECO:0000313" key="7">
    <source>
        <dbReference type="EMBL" id="EGB13176.1"/>
    </source>
</evidence>
<dbReference type="InParanoid" id="F0XXA4"/>
<evidence type="ECO:0000256" key="4">
    <source>
        <dbReference type="ARBA" id="ARBA00022777"/>
    </source>
</evidence>
<keyword evidence="2" id="KW-0808">Transferase</keyword>
<dbReference type="RefSeq" id="XP_009032770.1">
    <property type="nucleotide sequence ID" value="XM_009034522.1"/>
</dbReference>
<dbReference type="eggNOG" id="KOG0690">
    <property type="taxonomic scope" value="Eukaryota"/>
</dbReference>
<dbReference type="InterPro" id="IPR011009">
    <property type="entry name" value="Kinase-like_dom_sf"/>
</dbReference>
<dbReference type="Gene3D" id="3.30.200.20">
    <property type="entry name" value="Phosphorylase Kinase, domain 1"/>
    <property type="match status" value="1"/>
</dbReference>
<feature type="domain" description="Protein kinase" evidence="6">
    <location>
        <begin position="24"/>
        <end position="278"/>
    </location>
</feature>
<keyword evidence="4" id="KW-0418">Kinase</keyword>
<evidence type="ECO:0000256" key="2">
    <source>
        <dbReference type="ARBA" id="ARBA00022679"/>
    </source>
</evidence>
<evidence type="ECO:0000256" key="1">
    <source>
        <dbReference type="ARBA" id="ARBA00022527"/>
    </source>
</evidence>
<dbReference type="GO" id="GO:0005524">
    <property type="term" value="F:ATP binding"/>
    <property type="evidence" value="ECO:0007669"/>
    <property type="project" value="UniProtKB-KW"/>
</dbReference>